<dbReference type="GO" id="GO:0008234">
    <property type="term" value="F:cysteine-type peptidase activity"/>
    <property type="evidence" value="ECO:0007669"/>
    <property type="project" value="InterPro"/>
</dbReference>
<dbReference type="PaxDb" id="610130-Closa_0693"/>
<dbReference type="GO" id="GO:0006508">
    <property type="term" value="P:proteolysis"/>
    <property type="evidence" value="ECO:0007669"/>
    <property type="project" value="InterPro"/>
</dbReference>
<feature type="domain" description="Peptidase C1A papain C-terminal" evidence="2">
    <location>
        <begin position="62"/>
        <end position="283"/>
    </location>
</feature>
<evidence type="ECO:0000313" key="3">
    <source>
        <dbReference type="EMBL" id="ADL03320.1"/>
    </source>
</evidence>
<dbReference type="InterPro" id="IPR038765">
    <property type="entry name" value="Papain-like_cys_pep_sf"/>
</dbReference>
<protein>
    <submittedName>
        <fullName evidence="3">Peptidase C1A papain</fullName>
    </submittedName>
</protein>
<dbReference type="CDD" id="cd02619">
    <property type="entry name" value="Peptidase_C1"/>
    <property type="match status" value="1"/>
</dbReference>
<gene>
    <name evidence="3" type="ordered locus">Closa_0693</name>
</gene>
<proteinExistence type="inferred from homology"/>
<dbReference type="HOGENOM" id="CLU_021680_1_0_9"/>
<name>D9R5B4_LACSW</name>
<dbReference type="Proteomes" id="UP000001662">
    <property type="component" value="Chromosome"/>
</dbReference>
<dbReference type="STRING" id="610130.Closa_0693"/>
<dbReference type="Pfam" id="PF00112">
    <property type="entry name" value="Peptidase_C1"/>
    <property type="match status" value="1"/>
</dbReference>
<dbReference type="InterPro" id="IPR013128">
    <property type="entry name" value="Peptidase_C1A"/>
</dbReference>
<dbReference type="KEGG" id="csh:Closa_0693"/>
<dbReference type="Pfam" id="PF18560">
    <property type="entry name" value="Lectin_like"/>
    <property type="match status" value="1"/>
</dbReference>
<dbReference type="PANTHER" id="PTHR12411">
    <property type="entry name" value="CYSTEINE PROTEASE FAMILY C1-RELATED"/>
    <property type="match status" value="1"/>
</dbReference>
<sequence>MKNKKWFSLLLMIVCFGAGFWISSLETDPSMDTAWDYEKESESREMHSRTESGRTELINGQLPASYDGRKKGRVPSVKNQGSIGTCWAFASLQALEAGFLPEESYDFSEDHMSLNNGFCIPQEEGGEYTMSMAYLLSWRGPVSEEDDPYGDGYSPDGLKAVKHVQEIQLLPGRDYEKIKRAVLAYGGVQSSLYSSLSGRESRSVSYNEKEFAYCYLGPEPPNHDSVIVGWDDAYPRENFREEVQGDGAFICMNSWGDGFGDQGYFYVSYYDSNIGRNNIIYTVVEETDNYDHIYQSDLRGWVGQMGYGQDTIWFSNVYEAGDAPQRLEAAGFYATGPGTSYEVYVVRHAGEEPGIVEGREFDRKVFLTKGSFEYGGYYTVPLTGPPQEDLVLSSGERFAVIVKITTPDAVHPAAIEYDAGDGRTFVNLSDGEGYISADGMAWERVENQNCNLCLKAYTKNR</sequence>
<dbReference type="Gene3D" id="3.90.70.10">
    <property type="entry name" value="Cysteine proteinases"/>
    <property type="match status" value="1"/>
</dbReference>
<dbReference type="EMBL" id="CP002109">
    <property type="protein sequence ID" value="ADL03320.1"/>
    <property type="molecule type" value="Genomic_DNA"/>
</dbReference>
<evidence type="ECO:0000313" key="4">
    <source>
        <dbReference type="Proteomes" id="UP000001662"/>
    </source>
</evidence>
<comment type="similarity">
    <text evidence="1">Belongs to the peptidase C1 family.</text>
</comment>
<evidence type="ECO:0000256" key="1">
    <source>
        <dbReference type="ARBA" id="ARBA00008455"/>
    </source>
</evidence>
<reference evidence="3" key="1">
    <citation type="submission" date="2010-07" db="EMBL/GenBank/DDBJ databases">
        <title>Complete sequence of Clostridium saccharolyticum WM1.</title>
        <authorList>
            <consortium name="US DOE Joint Genome Institute"/>
            <person name="Lucas S."/>
            <person name="Copeland A."/>
            <person name="Lapidus A."/>
            <person name="Cheng J.-F."/>
            <person name="Bruce D."/>
            <person name="Goodwin L."/>
            <person name="Pitluck S."/>
            <person name="Chertkov O."/>
            <person name="Detter J.C."/>
            <person name="Han C."/>
            <person name="Tapia R."/>
            <person name="Land M."/>
            <person name="Hauser L."/>
            <person name="Chang Y.-J."/>
            <person name="Jeffries C."/>
            <person name="Kyrpides N."/>
            <person name="Ivanova N."/>
            <person name="Mikhailova N."/>
            <person name="Mouttaki H."/>
            <person name="Lin L."/>
            <person name="Zhou J."/>
            <person name="Hemme C.L."/>
            <person name="Woyke T."/>
        </authorList>
    </citation>
    <scope>NUCLEOTIDE SEQUENCE [LARGE SCALE GENOMIC DNA]</scope>
    <source>
        <strain evidence="3">WM1</strain>
    </source>
</reference>
<evidence type="ECO:0000259" key="2">
    <source>
        <dbReference type="SMART" id="SM00645"/>
    </source>
</evidence>
<dbReference type="eggNOG" id="COG4870">
    <property type="taxonomic scope" value="Bacteria"/>
</dbReference>
<dbReference type="RefSeq" id="WP_013271415.1">
    <property type="nucleotide sequence ID" value="NC_014376.1"/>
</dbReference>
<dbReference type="AlphaFoldDB" id="D9R5B4"/>
<dbReference type="SMART" id="SM00645">
    <property type="entry name" value="Pept_C1"/>
    <property type="match status" value="1"/>
</dbReference>
<keyword evidence="4" id="KW-1185">Reference proteome</keyword>
<dbReference type="PROSITE" id="PS00139">
    <property type="entry name" value="THIOL_PROTEASE_CYS"/>
    <property type="match status" value="1"/>
</dbReference>
<accession>D9R5B4</accession>
<dbReference type="InterPro" id="IPR000169">
    <property type="entry name" value="Pept_cys_AS"/>
</dbReference>
<dbReference type="InterPro" id="IPR040528">
    <property type="entry name" value="Lectin-like"/>
</dbReference>
<organism evidence="3 4">
    <name type="scientific">Lacrimispora saccharolytica (strain ATCC 35040 / DSM 2544 / NRCC 2533 / WM1)</name>
    <name type="common">Clostridium saccharolyticum</name>
    <dbReference type="NCBI Taxonomy" id="610130"/>
    <lineage>
        <taxon>Bacteria</taxon>
        <taxon>Bacillati</taxon>
        <taxon>Bacillota</taxon>
        <taxon>Clostridia</taxon>
        <taxon>Lachnospirales</taxon>
        <taxon>Lachnospiraceae</taxon>
        <taxon>Lacrimispora</taxon>
    </lineage>
</organism>
<dbReference type="InterPro" id="IPR000668">
    <property type="entry name" value="Peptidase_C1A_C"/>
</dbReference>
<dbReference type="SUPFAM" id="SSF54001">
    <property type="entry name" value="Cysteine proteinases"/>
    <property type="match status" value="1"/>
</dbReference>